<dbReference type="Pfam" id="PF25816">
    <property type="entry name" value="RamC_N"/>
    <property type="match status" value="1"/>
</dbReference>
<dbReference type="InterPro" id="IPR057929">
    <property type="entry name" value="RamC_N"/>
</dbReference>
<dbReference type="Gene3D" id="1.10.510.10">
    <property type="entry name" value="Transferase(Phosphotransferase) domain 1"/>
    <property type="match status" value="1"/>
</dbReference>
<organism evidence="2 3">
    <name type="scientific">Fructilactobacillus cliffordii</name>
    <dbReference type="NCBI Taxonomy" id="2940299"/>
    <lineage>
        <taxon>Bacteria</taxon>
        <taxon>Bacillati</taxon>
        <taxon>Bacillota</taxon>
        <taxon>Bacilli</taxon>
        <taxon>Lactobacillales</taxon>
        <taxon>Lactobacillaceae</taxon>
        <taxon>Fructilactobacillus</taxon>
    </lineage>
</organism>
<dbReference type="InterPro" id="IPR011009">
    <property type="entry name" value="Kinase-like_dom_sf"/>
</dbReference>
<gene>
    <name evidence="2" type="ORF">M3M40_05175</name>
</gene>
<feature type="domain" description="RamC N-terminal" evidence="1">
    <location>
        <begin position="15"/>
        <end position="171"/>
    </location>
</feature>
<dbReference type="EMBL" id="CP097119">
    <property type="protein sequence ID" value="USS88878.1"/>
    <property type="molecule type" value="Genomic_DNA"/>
</dbReference>
<keyword evidence="3" id="KW-1185">Reference proteome</keyword>
<evidence type="ECO:0000259" key="1">
    <source>
        <dbReference type="Pfam" id="PF25816"/>
    </source>
</evidence>
<reference evidence="2" key="1">
    <citation type="submission" date="2022-05" db="EMBL/GenBank/DDBJ databases">
        <authorList>
            <person name="Oliphant S.A."/>
            <person name="Watson-Haigh N.S."/>
            <person name="Sumby K.M."/>
            <person name="Gardner J.M."/>
            <person name="Jiranek V."/>
        </authorList>
    </citation>
    <scope>NUCLEOTIDE SEQUENCE</scope>
    <source>
        <strain evidence="2">KI4_B1</strain>
    </source>
</reference>
<dbReference type="SUPFAM" id="SSF56112">
    <property type="entry name" value="Protein kinase-like (PK-like)"/>
    <property type="match status" value="1"/>
</dbReference>
<evidence type="ECO:0000313" key="2">
    <source>
        <dbReference type="EMBL" id="USS88878.1"/>
    </source>
</evidence>
<dbReference type="AlphaFoldDB" id="A0A9Q8ZT63"/>
<name>A0A9Q8ZT63_9LACO</name>
<protein>
    <recommendedName>
        <fullName evidence="1">RamC N-terminal domain-containing protein</fullName>
    </recommendedName>
</protein>
<dbReference type="RefSeq" id="WP_252766395.1">
    <property type="nucleotide sequence ID" value="NZ_CP097119.1"/>
</dbReference>
<evidence type="ECO:0000313" key="3">
    <source>
        <dbReference type="Proteomes" id="UP001055911"/>
    </source>
</evidence>
<accession>A0A9Q8ZT63</accession>
<dbReference type="Proteomes" id="UP001055911">
    <property type="component" value="Chromosome"/>
</dbReference>
<dbReference type="InterPro" id="IPR038498">
    <property type="entry name" value="OspF/SpvC_sf"/>
</dbReference>
<dbReference type="Gene3D" id="3.30.2430.10">
    <property type="entry name" value="phosphothreonine lyase"/>
    <property type="match status" value="1"/>
</dbReference>
<sequence>MITNYLIDNNRYNKEVGIYRNVMFENYDYPDYGWKIHISSSRKDLNKVLLIVSEYCFNNKINFKYIFKYAEFAKNISCDEKCQNSGKFITIYPYNEETAQKILEDLSKLLIGTNGPLILNDFQYKFSNNVFFRFGFLKYTGSYNIKGPNGDIFRDFDYYVPRLPSWIKVPKGWISEKINPPLVTKYHPSAIIRRSNSGNVYIGKMDDSTEVIIKEARKHIEVYKNMNVTSFKENGWKFSNRFSSFTEQPIDKIEEQHSIFYIYKKINGISLTNYVGLNSFVLGNTVNKRQDLFNDEKSIIHKIYKLINLFHENNMVNIDIHPDNIFVTNNGNIKFIDMETVNIFNYQIRTPQYWDNNMKNDSNQIQDLRRFGFLVMFLLGQANKYHNSLNIIKMIDLTEQLLKPFGEICFLKKVLYELLYNSVPDKKKINLYLDSMHLNNNHENIEKNCTFQSDFKLIILRAIRSLIYSNPDDIICFLDDVFNKNLHSLNQIKDFLNEKIKDISKLNTGFSGIGGLLAICSINEVFFNDFIKLINKEIICRIVKERGNLYVLVNNDDGYIDPYLSDGMSGFLLSQTLISKKKWIKETKDLCKSLCVPYAKTFDYLNGLLGITDMLLAISIKASDYDTRKVGLENLYQINKIKNICGGNIPLIKRDERYEFLNIDNFNAMVCEWNLNI</sequence>
<proteinExistence type="predicted"/>